<dbReference type="InterPro" id="IPR008733">
    <property type="entry name" value="PEX11"/>
</dbReference>
<comment type="caution">
    <text evidence="6">The sequence shown here is derived from an EMBL/GenBank/DDBJ whole genome shotgun (WGS) entry which is preliminary data.</text>
</comment>
<dbReference type="AlphaFoldDB" id="A0A8H5F8E8"/>
<accession>A0A8H5F8E8</accession>
<proteinExistence type="predicted"/>
<dbReference type="Proteomes" id="UP000567179">
    <property type="component" value="Unassembled WGS sequence"/>
</dbReference>
<dbReference type="PANTHER" id="PTHR12652:SF25">
    <property type="entry name" value="MICROBODY (PEROXISOME) PROLIFERATION PROTEIN PEROXIN 11C (EUROFUNG)"/>
    <property type="match status" value="1"/>
</dbReference>
<protein>
    <submittedName>
        <fullName evidence="6">Uncharacterized protein</fullName>
    </submittedName>
</protein>
<keyword evidence="7" id="KW-1185">Reference proteome</keyword>
<evidence type="ECO:0000256" key="1">
    <source>
        <dbReference type="ARBA" id="ARBA00022593"/>
    </source>
</evidence>
<keyword evidence="2" id="KW-0472">Membrane</keyword>
<organism evidence="6 7">
    <name type="scientific">Psilocybe cf. subviscida</name>
    <dbReference type="NCBI Taxonomy" id="2480587"/>
    <lineage>
        <taxon>Eukaryota</taxon>
        <taxon>Fungi</taxon>
        <taxon>Dikarya</taxon>
        <taxon>Basidiomycota</taxon>
        <taxon>Agaricomycotina</taxon>
        <taxon>Agaricomycetes</taxon>
        <taxon>Agaricomycetidae</taxon>
        <taxon>Agaricales</taxon>
        <taxon>Agaricineae</taxon>
        <taxon>Strophariaceae</taxon>
        <taxon>Psilocybe</taxon>
    </lineage>
</organism>
<sequence>MSHLAKPLTLARLNDLVLGSFSNLKPSETLDHLLIQYSLKLVIPFLRLRARLQHRAGLRANAVSGSADGFSKLESLLSDSRTLWRIWGLLPIFQWLISLERNPPATRNLLTIERLQGWSMLGYYPLEHLYYLRMHKIIPESIPSPTTIFAEKKKRIPLDVNGMALWSTRFWAAYIFLHFAHLWEDLKLLKQRHASIKKAKSTLTKEEKSEMAQRWDAFWSEVVINLGYLPLTVHWSLEKGLFSNDVWVGVFGLVAAVASFRTGWKATSLPPPPEKKESETDSAENVKAYDVST</sequence>
<feature type="region of interest" description="Disordered" evidence="5">
    <location>
        <begin position="266"/>
        <end position="293"/>
    </location>
</feature>
<evidence type="ECO:0000256" key="5">
    <source>
        <dbReference type="SAM" id="MobiDB-lite"/>
    </source>
</evidence>
<comment type="subcellular location">
    <subcellularLocation>
        <location evidence="4">Peroxisome membrane</location>
    </subcellularLocation>
</comment>
<keyword evidence="3" id="KW-0576">Peroxisome</keyword>
<dbReference type="GO" id="GO:0005778">
    <property type="term" value="C:peroxisomal membrane"/>
    <property type="evidence" value="ECO:0007669"/>
    <property type="project" value="UniProtKB-SubCell"/>
</dbReference>
<dbReference type="OrthoDB" id="10005898at2759"/>
<dbReference type="PANTHER" id="PTHR12652">
    <property type="entry name" value="PEROXISOMAL BIOGENESIS FACTOR 11"/>
    <property type="match status" value="1"/>
</dbReference>
<evidence type="ECO:0000313" key="7">
    <source>
        <dbReference type="Proteomes" id="UP000567179"/>
    </source>
</evidence>
<dbReference type="GO" id="GO:0016559">
    <property type="term" value="P:peroxisome fission"/>
    <property type="evidence" value="ECO:0007669"/>
    <property type="project" value="InterPro"/>
</dbReference>
<evidence type="ECO:0000256" key="2">
    <source>
        <dbReference type="ARBA" id="ARBA00023136"/>
    </source>
</evidence>
<reference evidence="6 7" key="1">
    <citation type="journal article" date="2020" name="ISME J.">
        <title>Uncovering the hidden diversity of litter-decomposition mechanisms in mushroom-forming fungi.</title>
        <authorList>
            <person name="Floudas D."/>
            <person name="Bentzer J."/>
            <person name="Ahren D."/>
            <person name="Johansson T."/>
            <person name="Persson P."/>
            <person name="Tunlid A."/>
        </authorList>
    </citation>
    <scope>NUCLEOTIDE SEQUENCE [LARGE SCALE GENOMIC DNA]</scope>
    <source>
        <strain evidence="6 7">CBS 101986</strain>
    </source>
</reference>
<name>A0A8H5F8E8_9AGAR</name>
<keyword evidence="1" id="KW-0962">Peroxisome biogenesis</keyword>
<evidence type="ECO:0000313" key="6">
    <source>
        <dbReference type="EMBL" id="KAF5327595.1"/>
    </source>
</evidence>
<gene>
    <name evidence="6" type="ORF">D9619_004113</name>
</gene>
<dbReference type="Pfam" id="PF05648">
    <property type="entry name" value="PEX11"/>
    <property type="match status" value="1"/>
</dbReference>
<evidence type="ECO:0000256" key="4">
    <source>
        <dbReference type="ARBA" id="ARBA00046271"/>
    </source>
</evidence>
<evidence type="ECO:0000256" key="3">
    <source>
        <dbReference type="ARBA" id="ARBA00023140"/>
    </source>
</evidence>
<dbReference type="EMBL" id="JAACJJ010000014">
    <property type="protein sequence ID" value="KAF5327595.1"/>
    <property type="molecule type" value="Genomic_DNA"/>
</dbReference>